<evidence type="ECO:0000313" key="3">
    <source>
        <dbReference type="Proteomes" id="UP001432209"/>
    </source>
</evidence>
<sequence>MKTITRIGAVCAALVLGLGLTACEDDSSQSKETKAKQKSYDQLVANQPAGRMEYSPTREAINQWVKTWGKRGKLSYVYIQNAKGEYGYFVMKGLPVPRCKMLTPTEKVDSSTNGKAVVALPGMDGVYSSGSTCDAYYGFDATTGAYMEFTVGTNQSFFLFDKPMTMPEYASATQLGPTSVDDVGDVGAKD</sequence>
<feature type="chain" id="PRO_5047471654" description="Lipoprotein" evidence="1">
    <location>
        <begin position="25"/>
        <end position="190"/>
    </location>
</feature>
<dbReference type="RefSeq" id="WP_329077801.1">
    <property type="nucleotide sequence ID" value="NZ_CP109389.1"/>
</dbReference>
<evidence type="ECO:0000256" key="1">
    <source>
        <dbReference type="SAM" id="SignalP"/>
    </source>
</evidence>
<proteinExistence type="predicted"/>
<dbReference type="GeneID" id="91342841"/>
<gene>
    <name evidence="2" type="ORF">OG442_23000</name>
</gene>
<keyword evidence="3" id="KW-1185">Reference proteome</keyword>
<evidence type="ECO:0000313" key="2">
    <source>
        <dbReference type="EMBL" id="WUX54183.1"/>
    </source>
</evidence>
<keyword evidence="1" id="KW-0732">Signal</keyword>
<organism evidence="2 3">
    <name type="scientific">Streptomyces niveus</name>
    <name type="common">Streptomyces spheroides</name>
    <dbReference type="NCBI Taxonomy" id="193462"/>
    <lineage>
        <taxon>Bacteria</taxon>
        <taxon>Bacillati</taxon>
        <taxon>Actinomycetota</taxon>
        <taxon>Actinomycetes</taxon>
        <taxon>Kitasatosporales</taxon>
        <taxon>Streptomycetaceae</taxon>
        <taxon>Streptomyces</taxon>
    </lineage>
</organism>
<dbReference type="EMBL" id="CP109495">
    <property type="protein sequence ID" value="WUX54183.1"/>
    <property type="molecule type" value="Genomic_DNA"/>
</dbReference>
<feature type="signal peptide" evidence="1">
    <location>
        <begin position="1"/>
        <end position="24"/>
    </location>
</feature>
<protein>
    <recommendedName>
        <fullName evidence="4">Lipoprotein</fullName>
    </recommendedName>
</protein>
<dbReference type="Proteomes" id="UP001432209">
    <property type="component" value="Chromosome"/>
</dbReference>
<accession>A0ABZ2AA00</accession>
<dbReference type="PROSITE" id="PS51257">
    <property type="entry name" value="PROKAR_LIPOPROTEIN"/>
    <property type="match status" value="1"/>
</dbReference>
<name>A0ABZ2AA00_STRNV</name>
<evidence type="ECO:0008006" key="4">
    <source>
        <dbReference type="Google" id="ProtNLM"/>
    </source>
</evidence>
<reference evidence="2" key="1">
    <citation type="submission" date="2022-10" db="EMBL/GenBank/DDBJ databases">
        <title>The complete genomes of actinobacterial strains from the NBC collection.</title>
        <authorList>
            <person name="Joergensen T.S."/>
            <person name="Alvarez Arevalo M."/>
            <person name="Sterndorff E.B."/>
            <person name="Faurdal D."/>
            <person name="Vuksanovic O."/>
            <person name="Mourched A.-S."/>
            <person name="Charusanti P."/>
            <person name="Shaw S."/>
            <person name="Blin K."/>
            <person name="Weber T."/>
        </authorList>
    </citation>
    <scope>NUCLEOTIDE SEQUENCE</scope>
    <source>
        <strain evidence="2">NBC_01432</strain>
    </source>
</reference>